<dbReference type="Pfam" id="PF07985">
    <property type="entry name" value="SRR1"/>
    <property type="match status" value="1"/>
</dbReference>
<dbReference type="PANTHER" id="PTHR42080">
    <property type="entry name" value="SRR1 DOMAIN-CONTAINING PROTEIN"/>
    <property type="match status" value="1"/>
</dbReference>
<dbReference type="OrthoDB" id="5230585at2759"/>
<feature type="domain" description="SRR1-like" evidence="1">
    <location>
        <begin position="164"/>
        <end position="301"/>
    </location>
</feature>
<evidence type="ECO:0000259" key="1">
    <source>
        <dbReference type="Pfam" id="PF07985"/>
    </source>
</evidence>
<proteinExistence type="predicted"/>
<sequence length="355" mass="40321">MPQTLGHTFAPPEHISLDYGCSDWWISSQRAADLYSSGTKLWTREDLKDIEQQLGQSYTIDRFSVRRIDGSIIQISNPLFQVQNSIWKPYIKYQEYWQLVKTQHNGPPETYLCSYIVDWRNQTTRNFRELIAQPMQVFDDKDLLWQNSTTCKQLAALVQDLLCTNTVKKVVCFGLGDFCRSAPEWLKKQHDSWDEASDVENVTGCMIQHSMALTIAQLCRGNEPVPLLAQDPDYTEVAKMILTEREFKIVGPHGGGGFTEIDDESIVISAFTAAPVKQIIADLARPMLIISNGFGVFNDNGKPLADAESPRTRQMWLDYDVYSLPSHSDDVEICCALKGLHLYCRRQQPLDSQGA</sequence>
<evidence type="ECO:0000313" key="2">
    <source>
        <dbReference type="EMBL" id="CAG8196984.1"/>
    </source>
</evidence>
<organism evidence="2 3">
    <name type="scientific">Penicillium nalgiovense</name>
    <dbReference type="NCBI Taxonomy" id="60175"/>
    <lineage>
        <taxon>Eukaryota</taxon>
        <taxon>Fungi</taxon>
        <taxon>Dikarya</taxon>
        <taxon>Ascomycota</taxon>
        <taxon>Pezizomycotina</taxon>
        <taxon>Eurotiomycetes</taxon>
        <taxon>Eurotiomycetidae</taxon>
        <taxon>Eurotiales</taxon>
        <taxon>Aspergillaceae</taxon>
        <taxon>Penicillium</taxon>
    </lineage>
</organism>
<dbReference type="InterPro" id="IPR012942">
    <property type="entry name" value="SRR1-like"/>
</dbReference>
<name>A0A9W4I1N1_PENNA</name>
<evidence type="ECO:0000313" key="3">
    <source>
        <dbReference type="Proteomes" id="UP001153461"/>
    </source>
</evidence>
<gene>
    <name evidence="2" type="ORF">PNAL_LOCUS7378</name>
</gene>
<comment type="caution">
    <text evidence="2">The sequence shown here is derived from an EMBL/GenBank/DDBJ whole genome shotgun (WGS) entry which is preliminary data.</text>
</comment>
<protein>
    <recommendedName>
        <fullName evidence="1">SRR1-like domain-containing protein</fullName>
    </recommendedName>
</protein>
<dbReference type="Proteomes" id="UP001153461">
    <property type="component" value="Unassembled WGS sequence"/>
</dbReference>
<reference evidence="2" key="1">
    <citation type="submission" date="2021-07" db="EMBL/GenBank/DDBJ databases">
        <authorList>
            <person name="Branca A.L. A."/>
        </authorList>
    </citation>
    <scope>NUCLEOTIDE SEQUENCE</scope>
</reference>
<dbReference type="PANTHER" id="PTHR42080:SF3">
    <property type="entry name" value="SRR1-LIKE DOMAIN-CONTAINING PROTEIN"/>
    <property type="match status" value="1"/>
</dbReference>
<accession>A0A9W4I1N1</accession>
<dbReference type="AlphaFoldDB" id="A0A9W4I1N1"/>
<dbReference type="EMBL" id="CAJVNV010000443">
    <property type="protein sequence ID" value="CAG8196984.1"/>
    <property type="molecule type" value="Genomic_DNA"/>
</dbReference>